<evidence type="ECO:0000256" key="9">
    <source>
        <dbReference type="ARBA" id="ARBA00031547"/>
    </source>
</evidence>
<dbReference type="PANTHER" id="PTHR12153">
    <property type="entry name" value="SELENOPROTEIN O"/>
    <property type="match status" value="1"/>
</dbReference>
<evidence type="ECO:0000313" key="10">
    <source>
        <dbReference type="EMBL" id="VVC97836.1"/>
    </source>
</evidence>
<evidence type="ECO:0000256" key="5">
    <source>
        <dbReference type="ARBA" id="ARBA00022723"/>
    </source>
</evidence>
<keyword evidence="11" id="KW-1185">Reference proteome</keyword>
<evidence type="ECO:0000313" key="11">
    <source>
        <dbReference type="Proteomes" id="UP000324832"/>
    </source>
</evidence>
<dbReference type="EMBL" id="FZQP02003333">
    <property type="protein sequence ID" value="VVC97836.1"/>
    <property type="molecule type" value="Genomic_DNA"/>
</dbReference>
<evidence type="ECO:0000256" key="7">
    <source>
        <dbReference type="ARBA" id="ARBA00022840"/>
    </source>
</evidence>
<dbReference type="Pfam" id="PF02696">
    <property type="entry name" value="SelO"/>
    <property type="match status" value="1"/>
</dbReference>
<keyword evidence="8" id="KW-0460">Magnesium</keyword>
<dbReference type="PANTHER" id="PTHR12153:SF18">
    <property type="entry name" value="SELENOPROTEIN O"/>
    <property type="match status" value="1"/>
</dbReference>
<reference evidence="10 11" key="1">
    <citation type="submission" date="2017-07" db="EMBL/GenBank/DDBJ databases">
        <authorList>
            <person name="Talla V."/>
            <person name="Backstrom N."/>
        </authorList>
    </citation>
    <scope>NUCLEOTIDE SEQUENCE [LARGE SCALE GENOMIC DNA]</scope>
</reference>
<dbReference type="GO" id="GO:0005524">
    <property type="term" value="F:ATP binding"/>
    <property type="evidence" value="ECO:0007669"/>
    <property type="project" value="UniProtKB-KW"/>
</dbReference>
<evidence type="ECO:0000256" key="4">
    <source>
        <dbReference type="ARBA" id="ARBA00022695"/>
    </source>
</evidence>
<evidence type="ECO:0000256" key="1">
    <source>
        <dbReference type="ARBA" id="ARBA00001946"/>
    </source>
</evidence>
<protein>
    <recommendedName>
        <fullName evidence="9">Selenoprotein O</fullName>
    </recommendedName>
</protein>
<keyword evidence="3" id="KW-0808">Transferase</keyword>
<sequence>MKMEGETRLMKNFTEWRFSQYPKYILLPIDENCDQVIRPNITDIVYSEVTPQPLEHNLRLVCYSEDALVNILDLDTEICNRLEFVEFIAGKKLPYGALPVAHRYGGHQYGVWVGQLGDGRAHILGEYVNRLGQRWQIQLKGSGLTPYSRVYDGRATLRACIREMIASESCYHLGIPTTRAAALVASDDLINRDIHYNGHPRREKASILLRLSPSWFRYGSLEVLSKSDELPVLKQLVDFIIKEYYPDIPLQDENRFIRFFSDVAHKSLDLVSQWQGFTHGLLNTDNMSLLGLTIDFGPFGFVDSYDGGFIANS</sequence>
<keyword evidence="5" id="KW-0479">Metal-binding</keyword>
<evidence type="ECO:0000256" key="3">
    <source>
        <dbReference type="ARBA" id="ARBA00022679"/>
    </source>
</evidence>
<comment type="similarity">
    <text evidence="2">Belongs to the SELO family.</text>
</comment>
<dbReference type="InterPro" id="IPR003846">
    <property type="entry name" value="SelO"/>
</dbReference>
<comment type="cofactor">
    <cofactor evidence="1">
        <name>Mg(2+)</name>
        <dbReference type="ChEBI" id="CHEBI:18420"/>
    </cofactor>
</comment>
<dbReference type="AlphaFoldDB" id="A0A5E4QHR1"/>
<proteinExistence type="inferred from homology"/>
<name>A0A5E4QHR1_9NEOP</name>
<evidence type="ECO:0000256" key="8">
    <source>
        <dbReference type="ARBA" id="ARBA00022842"/>
    </source>
</evidence>
<evidence type="ECO:0000256" key="6">
    <source>
        <dbReference type="ARBA" id="ARBA00022741"/>
    </source>
</evidence>
<dbReference type="Proteomes" id="UP000324832">
    <property type="component" value="Unassembled WGS sequence"/>
</dbReference>
<keyword evidence="7" id="KW-0067">ATP-binding</keyword>
<organism evidence="10 11">
    <name type="scientific">Leptidea sinapis</name>
    <dbReference type="NCBI Taxonomy" id="189913"/>
    <lineage>
        <taxon>Eukaryota</taxon>
        <taxon>Metazoa</taxon>
        <taxon>Ecdysozoa</taxon>
        <taxon>Arthropoda</taxon>
        <taxon>Hexapoda</taxon>
        <taxon>Insecta</taxon>
        <taxon>Pterygota</taxon>
        <taxon>Neoptera</taxon>
        <taxon>Endopterygota</taxon>
        <taxon>Lepidoptera</taxon>
        <taxon>Glossata</taxon>
        <taxon>Ditrysia</taxon>
        <taxon>Papilionoidea</taxon>
        <taxon>Pieridae</taxon>
        <taxon>Dismorphiinae</taxon>
        <taxon>Leptidea</taxon>
    </lineage>
</organism>
<dbReference type="GO" id="GO:0016779">
    <property type="term" value="F:nucleotidyltransferase activity"/>
    <property type="evidence" value="ECO:0007669"/>
    <property type="project" value="UniProtKB-KW"/>
</dbReference>
<dbReference type="GO" id="GO:0046872">
    <property type="term" value="F:metal ion binding"/>
    <property type="evidence" value="ECO:0007669"/>
    <property type="project" value="UniProtKB-KW"/>
</dbReference>
<gene>
    <name evidence="10" type="ORF">LSINAPIS_LOCUS9029</name>
</gene>
<keyword evidence="6" id="KW-0547">Nucleotide-binding</keyword>
<accession>A0A5E4QHR1</accession>
<evidence type="ECO:0000256" key="2">
    <source>
        <dbReference type="ARBA" id="ARBA00009747"/>
    </source>
</evidence>
<keyword evidence="4" id="KW-0548">Nucleotidyltransferase</keyword>